<comment type="caution">
    <text evidence="3">The sequence shown here is derived from an EMBL/GenBank/DDBJ whole genome shotgun (WGS) entry which is preliminary data.</text>
</comment>
<evidence type="ECO:0000256" key="1">
    <source>
        <dbReference type="SAM" id="Phobius"/>
    </source>
</evidence>
<dbReference type="InterPro" id="IPR025962">
    <property type="entry name" value="SdpI/YhfL"/>
</dbReference>
<feature type="transmembrane region" description="Helical" evidence="1">
    <location>
        <begin position="171"/>
        <end position="189"/>
    </location>
</feature>
<keyword evidence="4" id="KW-1185">Reference proteome</keyword>
<sequence>MMSMIGNDRHWRWCDWASLAVAILPLLIAWTLYPALPPKMAVHFGFSGQPDGYQPKSIFLISQSLLLPAIPLLTKYLPVLDPKRENYAKFRRFYEIFRLTITTFLAVMFGLILAFNLGYRIHMQMAVLLMVGLIWMVIGNFLGQVRFNYFFGIRTPWTLADEEVWRRTHRLAAPLWMIAGGLMLISAFLPGWMSVGMLVAAIILTAMIPAVYSLIVYRKRHR</sequence>
<evidence type="ECO:0000313" key="3">
    <source>
        <dbReference type="EMBL" id="MBN2909054.1"/>
    </source>
</evidence>
<evidence type="ECO:0000313" key="4">
    <source>
        <dbReference type="Proteomes" id="UP001177120"/>
    </source>
</evidence>
<keyword evidence="1" id="KW-0812">Transmembrane</keyword>
<dbReference type="PANTHER" id="PTHR37810:SF5">
    <property type="entry name" value="IMMUNITY PROTEIN SDPI"/>
    <property type="match status" value="1"/>
</dbReference>
<proteinExistence type="predicted"/>
<organism evidence="3 4">
    <name type="scientific">Polycladomyces zharkentensis</name>
    <dbReference type="NCBI Taxonomy" id="2807616"/>
    <lineage>
        <taxon>Bacteria</taxon>
        <taxon>Bacillati</taxon>
        <taxon>Bacillota</taxon>
        <taxon>Bacilli</taxon>
        <taxon>Bacillales</taxon>
        <taxon>Thermoactinomycetaceae</taxon>
        <taxon>Polycladomyces</taxon>
    </lineage>
</organism>
<keyword evidence="1" id="KW-0472">Membrane</keyword>
<feature type="transmembrane region" description="Helical" evidence="1">
    <location>
        <begin position="121"/>
        <end position="142"/>
    </location>
</feature>
<feature type="domain" description="DUF1648" evidence="2">
    <location>
        <begin position="21"/>
        <end position="61"/>
    </location>
</feature>
<feature type="transmembrane region" description="Helical" evidence="1">
    <location>
        <begin position="58"/>
        <end position="76"/>
    </location>
</feature>
<accession>A0ABS2WHP4</accession>
<name>A0ABS2WHP4_9BACL</name>
<dbReference type="EMBL" id="JAFHAP010000006">
    <property type="protein sequence ID" value="MBN2909054.1"/>
    <property type="molecule type" value="Genomic_DNA"/>
</dbReference>
<reference evidence="3" key="1">
    <citation type="journal article" date="2024" name="Int. J. Syst. Evol. Microbiol.">
        <title>Polycladomyces zharkentensis sp. nov., a novel thermophilic cellulose- and starch-degrading member of the Bacillota from a geothermal aquifer in Kazakhstan.</title>
        <authorList>
            <person name="Mashzhan A."/>
            <person name="Kistaubayeva A."/>
            <person name="Javier-Lopez R."/>
            <person name="Bissenova U."/>
            <person name="Bissenbay A."/>
            <person name="Birkeland N.K."/>
        </authorList>
    </citation>
    <scope>NUCLEOTIDE SEQUENCE</scope>
    <source>
        <strain evidence="3">ZKZ2T</strain>
    </source>
</reference>
<dbReference type="Proteomes" id="UP001177120">
    <property type="component" value="Unassembled WGS sequence"/>
</dbReference>
<dbReference type="InterPro" id="IPR012867">
    <property type="entry name" value="DUF1648"/>
</dbReference>
<protein>
    <submittedName>
        <fullName evidence="3">SdpI family protein</fullName>
    </submittedName>
</protein>
<feature type="transmembrane region" description="Helical" evidence="1">
    <location>
        <begin position="96"/>
        <end position="115"/>
    </location>
</feature>
<gene>
    <name evidence="3" type="ORF">JQC72_05905</name>
</gene>
<dbReference type="PIRSF" id="PIRSF038959">
    <property type="entry name" value="SdpI"/>
    <property type="match status" value="1"/>
</dbReference>
<dbReference type="Pfam" id="PF13630">
    <property type="entry name" value="SdpI"/>
    <property type="match status" value="1"/>
</dbReference>
<keyword evidence="1" id="KW-1133">Transmembrane helix</keyword>
<feature type="transmembrane region" description="Helical" evidence="1">
    <location>
        <begin position="195"/>
        <end position="217"/>
    </location>
</feature>
<evidence type="ECO:0000259" key="2">
    <source>
        <dbReference type="Pfam" id="PF07853"/>
    </source>
</evidence>
<dbReference type="PANTHER" id="PTHR37810">
    <property type="entry name" value="IMMUNITY PROTEIN SDPI"/>
    <property type="match status" value="1"/>
</dbReference>
<dbReference type="InterPro" id="IPR026272">
    <property type="entry name" value="SdpI"/>
</dbReference>
<dbReference type="Pfam" id="PF07853">
    <property type="entry name" value="DUF1648"/>
    <property type="match status" value="1"/>
</dbReference>